<feature type="signal peptide" evidence="1">
    <location>
        <begin position="1"/>
        <end position="20"/>
    </location>
</feature>
<organism evidence="2 3">
    <name type="scientific">Oculimacula yallundae</name>
    <dbReference type="NCBI Taxonomy" id="86028"/>
    <lineage>
        <taxon>Eukaryota</taxon>
        <taxon>Fungi</taxon>
        <taxon>Dikarya</taxon>
        <taxon>Ascomycota</taxon>
        <taxon>Pezizomycotina</taxon>
        <taxon>Leotiomycetes</taxon>
        <taxon>Helotiales</taxon>
        <taxon>Ploettnerulaceae</taxon>
        <taxon>Oculimacula</taxon>
    </lineage>
</organism>
<comment type="caution">
    <text evidence="2">The sequence shown here is derived from an EMBL/GenBank/DDBJ whole genome shotgun (WGS) entry which is preliminary data.</text>
</comment>
<reference evidence="2 3" key="1">
    <citation type="journal article" date="2024" name="Commun. Biol.">
        <title>Comparative genomic analysis of thermophilic fungi reveals convergent evolutionary adaptations and gene losses.</title>
        <authorList>
            <person name="Steindorff A.S."/>
            <person name="Aguilar-Pontes M.V."/>
            <person name="Robinson A.J."/>
            <person name="Andreopoulos B."/>
            <person name="LaButti K."/>
            <person name="Kuo A."/>
            <person name="Mondo S."/>
            <person name="Riley R."/>
            <person name="Otillar R."/>
            <person name="Haridas S."/>
            <person name="Lipzen A."/>
            <person name="Grimwood J."/>
            <person name="Schmutz J."/>
            <person name="Clum A."/>
            <person name="Reid I.D."/>
            <person name="Moisan M.C."/>
            <person name="Butler G."/>
            <person name="Nguyen T.T.M."/>
            <person name="Dewar K."/>
            <person name="Conant G."/>
            <person name="Drula E."/>
            <person name="Henrissat B."/>
            <person name="Hansel C."/>
            <person name="Singer S."/>
            <person name="Hutchinson M.I."/>
            <person name="de Vries R.P."/>
            <person name="Natvig D.O."/>
            <person name="Powell A.J."/>
            <person name="Tsang A."/>
            <person name="Grigoriev I.V."/>
        </authorList>
    </citation>
    <scope>NUCLEOTIDE SEQUENCE [LARGE SCALE GENOMIC DNA]</scope>
    <source>
        <strain evidence="2 3">CBS 494.80</strain>
    </source>
</reference>
<gene>
    <name evidence="2" type="ORF">VTL71DRAFT_6809</name>
</gene>
<keyword evidence="3" id="KW-1185">Reference proteome</keyword>
<dbReference type="Proteomes" id="UP001595075">
    <property type="component" value="Unassembled WGS sequence"/>
</dbReference>
<proteinExistence type="predicted"/>
<protein>
    <submittedName>
        <fullName evidence="2">Uncharacterized protein</fullName>
    </submittedName>
</protein>
<sequence length="90" mass="9825">MQFSSILIATLAIFVPATFACNQGQDCCWGGEAGGWKGCMDAHKTFLINDRNERCRLLKPDWCSNNGVTEKQCTAMCCSIKTKGGITCPK</sequence>
<evidence type="ECO:0000313" key="2">
    <source>
        <dbReference type="EMBL" id="KAL2062543.1"/>
    </source>
</evidence>
<accession>A0ABR4C0L0</accession>
<name>A0ABR4C0L0_9HELO</name>
<evidence type="ECO:0000256" key="1">
    <source>
        <dbReference type="SAM" id="SignalP"/>
    </source>
</evidence>
<dbReference type="EMBL" id="JAZHXI010000017">
    <property type="protein sequence ID" value="KAL2062543.1"/>
    <property type="molecule type" value="Genomic_DNA"/>
</dbReference>
<feature type="chain" id="PRO_5045713614" evidence="1">
    <location>
        <begin position="21"/>
        <end position="90"/>
    </location>
</feature>
<keyword evidence="1" id="KW-0732">Signal</keyword>
<evidence type="ECO:0000313" key="3">
    <source>
        <dbReference type="Proteomes" id="UP001595075"/>
    </source>
</evidence>